<dbReference type="PANTHER" id="PTHR47917">
    <property type="match status" value="1"/>
</dbReference>
<dbReference type="AlphaFoldDB" id="A0A8E7EIL8"/>
<feature type="domain" description="Coenzyme F420:L-glutamate ligase-like" evidence="8">
    <location>
        <begin position="9"/>
        <end position="218"/>
    </location>
</feature>
<evidence type="ECO:0000259" key="8">
    <source>
        <dbReference type="Pfam" id="PF01996"/>
    </source>
</evidence>
<keyword evidence="10" id="KW-1185">Reference proteome</keyword>
<evidence type="ECO:0000256" key="7">
    <source>
        <dbReference type="ARBA" id="ARBA00023211"/>
    </source>
</evidence>
<organism evidence="9 10">
    <name type="scientific">Methanospirillum purgamenti</name>
    <dbReference type="NCBI Taxonomy" id="2834276"/>
    <lineage>
        <taxon>Archaea</taxon>
        <taxon>Methanobacteriati</taxon>
        <taxon>Methanobacteriota</taxon>
        <taxon>Stenosarchaea group</taxon>
        <taxon>Methanomicrobia</taxon>
        <taxon>Methanomicrobiales</taxon>
        <taxon>Methanospirillaceae</taxon>
        <taxon>Methanospirillum</taxon>
    </lineage>
</organism>
<protein>
    <submittedName>
        <fullName evidence="9">Coenzyme F420-0:L-glutamate ligase</fullName>
        <ecNumber evidence="9">6.3.2.31</ecNumber>
    </submittedName>
</protein>
<keyword evidence="6" id="KW-0342">GTP-binding</keyword>
<evidence type="ECO:0000256" key="5">
    <source>
        <dbReference type="ARBA" id="ARBA00022958"/>
    </source>
</evidence>
<evidence type="ECO:0000313" key="10">
    <source>
        <dbReference type="Proteomes" id="UP000680656"/>
    </source>
</evidence>
<dbReference type="NCBIfam" id="NF009809">
    <property type="entry name" value="PRK13293.1"/>
    <property type="match status" value="1"/>
</dbReference>
<dbReference type="PANTHER" id="PTHR47917:SF1">
    <property type="entry name" value="COENZYME F420:L-GLUTAMATE LIGASE"/>
    <property type="match status" value="1"/>
</dbReference>
<dbReference type="InterPro" id="IPR002847">
    <property type="entry name" value="F420-0_gamma-glut_ligase-dom"/>
</dbReference>
<evidence type="ECO:0000256" key="6">
    <source>
        <dbReference type="ARBA" id="ARBA00023134"/>
    </source>
</evidence>
<keyword evidence="7" id="KW-0464">Manganese</keyword>
<keyword evidence="2" id="KW-0479">Metal-binding</keyword>
<dbReference type="GO" id="GO:0052618">
    <property type="term" value="F:coenzyme F420-0:L-glutamate ligase activity"/>
    <property type="evidence" value="ECO:0007669"/>
    <property type="project" value="UniProtKB-EC"/>
</dbReference>
<dbReference type="Proteomes" id="UP000680656">
    <property type="component" value="Chromosome"/>
</dbReference>
<dbReference type="InterPro" id="IPR008225">
    <property type="entry name" value="F420-0_g-glutamyl_ligase"/>
</dbReference>
<evidence type="ECO:0000256" key="4">
    <source>
        <dbReference type="ARBA" id="ARBA00022842"/>
    </source>
</evidence>
<gene>
    <name evidence="9" type="ORF">KHC33_09350</name>
</gene>
<reference evidence="9 10" key="1">
    <citation type="submission" date="2021-05" db="EMBL/GenBank/DDBJ databases">
        <title>A novel Methanospirillum isolate from a pyrite-forming mixed culture.</title>
        <authorList>
            <person name="Bunk B."/>
            <person name="Sproer C."/>
            <person name="Spring S."/>
            <person name="Pester M."/>
        </authorList>
    </citation>
    <scope>NUCLEOTIDE SEQUENCE [LARGE SCALE GENOMIC DNA]</scope>
    <source>
        <strain evidence="9 10">J.3.6.1-F.2.7.3</strain>
    </source>
</reference>
<evidence type="ECO:0000256" key="2">
    <source>
        <dbReference type="ARBA" id="ARBA00022723"/>
    </source>
</evidence>
<dbReference type="RefSeq" id="WP_214421364.1">
    <property type="nucleotide sequence ID" value="NZ_CP075546.1"/>
</dbReference>
<dbReference type="GO" id="GO:0046872">
    <property type="term" value="F:metal ion binding"/>
    <property type="evidence" value="ECO:0007669"/>
    <property type="project" value="UniProtKB-KW"/>
</dbReference>
<dbReference type="NCBIfam" id="TIGR01916">
    <property type="entry name" value="F420_cofE"/>
    <property type="match status" value="1"/>
</dbReference>
<keyword evidence="1 9" id="KW-0436">Ligase</keyword>
<keyword evidence="4" id="KW-0460">Magnesium</keyword>
<dbReference type="EMBL" id="CP075546">
    <property type="protein sequence ID" value="QVV90598.1"/>
    <property type="molecule type" value="Genomic_DNA"/>
</dbReference>
<dbReference type="SUPFAM" id="SSF144010">
    <property type="entry name" value="CofE-like"/>
    <property type="match status" value="1"/>
</dbReference>
<dbReference type="Pfam" id="PF01996">
    <property type="entry name" value="F420_ligase"/>
    <property type="match status" value="1"/>
</dbReference>
<dbReference type="Gene3D" id="3.90.1660.10">
    <property type="entry name" value="CofE-like domain"/>
    <property type="match status" value="1"/>
</dbReference>
<dbReference type="Gene3D" id="3.30.1330.100">
    <property type="entry name" value="CofE-like"/>
    <property type="match status" value="1"/>
</dbReference>
<dbReference type="KEGG" id="mrtj:KHC33_09350"/>
<keyword evidence="3" id="KW-0547">Nucleotide-binding</keyword>
<dbReference type="EC" id="6.3.2.31" evidence="9"/>
<evidence type="ECO:0000256" key="3">
    <source>
        <dbReference type="ARBA" id="ARBA00022741"/>
    </source>
</evidence>
<name>A0A8E7EIL8_9EURY</name>
<dbReference type="GeneID" id="65097388"/>
<evidence type="ECO:0000313" key="9">
    <source>
        <dbReference type="EMBL" id="QVV90598.1"/>
    </source>
</evidence>
<sequence>MTVTGIRGLPLIQKGDNLPRLIIDKCALEDGDIICIASTIISKAKGYTRHLKDIIPGNRATHIAEKTGEDPRFIQVVLDQACDVLIETPFTLTEVSCGHVGVRSGVDASNVEDGLVITLPPDPMNEAEEIRKELNNLIGKSCGVIVTDTCGRSFRRGQTGHAIGWSGMSAIRDFRGDNDLFGRTLEITEEAVVDEIAGFANLVMGESNNGVPAVLFRGIPAWSGHDEIYFKPDEDIIRKALKKV</sequence>
<evidence type="ECO:0000256" key="1">
    <source>
        <dbReference type="ARBA" id="ARBA00022598"/>
    </source>
</evidence>
<accession>A0A8E7EIL8</accession>
<keyword evidence="5" id="KW-0630">Potassium</keyword>
<proteinExistence type="predicted"/>
<dbReference type="GO" id="GO:0005525">
    <property type="term" value="F:GTP binding"/>
    <property type="evidence" value="ECO:0007669"/>
    <property type="project" value="UniProtKB-KW"/>
</dbReference>